<dbReference type="SMART" id="SM00421">
    <property type="entry name" value="HTH_LUXR"/>
    <property type="match status" value="1"/>
</dbReference>
<gene>
    <name evidence="3" type="ORF">MF672_018850</name>
</gene>
<dbReference type="InterPro" id="IPR058852">
    <property type="entry name" value="HTH_77"/>
</dbReference>
<dbReference type="InterPro" id="IPR036388">
    <property type="entry name" value="WH-like_DNA-bd_sf"/>
</dbReference>
<dbReference type="CDD" id="cd06170">
    <property type="entry name" value="LuxR_C_like"/>
    <property type="match status" value="1"/>
</dbReference>
<dbReference type="SUPFAM" id="SSF52540">
    <property type="entry name" value="P-loop containing nucleoside triphosphate hydrolases"/>
    <property type="match status" value="1"/>
</dbReference>
<dbReference type="SUPFAM" id="SSF48452">
    <property type="entry name" value="TPR-like"/>
    <property type="match status" value="1"/>
</dbReference>
<keyword evidence="4" id="KW-1185">Reference proteome</keyword>
<feature type="compositionally biased region" description="Polar residues" evidence="1">
    <location>
        <begin position="452"/>
        <end position="464"/>
    </location>
</feature>
<dbReference type="Gene3D" id="3.40.50.300">
    <property type="entry name" value="P-loop containing nucleotide triphosphate hydrolases"/>
    <property type="match status" value="1"/>
</dbReference>
<dbReference type="PRINTS" id="PR00038">
    <property type="entry name" value="HTHLUXR"/>
</dbReference>
<dbReference type="InterPro" id="IPR016032">
    <property type="entry name" value="Sig_transdc_resp-reg_C-effctor"/>
</dbReference>
<dbReference type="RefSeq" id="WP_242380681.1">
    <property type="nucleotide sequence ID" value="NZ_JAKRKC020000001.1"/>
</dbReference>
<organism evidence="3 4">
    <name type="scientific">Actinomadura luzonensis</name>
    <dbReference type="NCBI Taxonomy" id="2805427"/>
    <lineage>
        <taxon>Bacteria</taxon>
        <taxon>Bacillati</taxon>
        <taxon>Actinomycetota</taxon>
        <taxon>Actinomycetes</taxon>
        <taxon>Streptosporangiales</taxon>
        <taxon>Thermomonosporaceae</taxon>
        <taxon>Actinomadura</taxon>
    </lineage>
</organism>
<accession>A0ABT0FU23</accession>
<dbReference type="Gene3D" id="1.10.10.10">
    <property type="entry name" value="Winged helix-like DNA-binding domain superfamily/Winged helix DNA-binding domain"/>
    <property type="match status" value="1"/>
</dbReference>
<name>A0ABT0FU23_9ACTN</name>
<evidence type="ECO:0000313" key="4">
    <source>
        <dbReference type="Proteomes" id="UP001317259"/>
    </source>
</evidence>
<dbReference type="InterPro" id="IPR000792">
    <property type="entry name" value="Tscrpt_reg_LuxR_C"/>
</dbReference>
<reference evidence="3 4" key="1">
    <citation type="submission" date="2022-04" db="EMBL/GenBank/DDBJ databases">
        <title>Genome draft of Actinomadura sp. ATCC 31491.</title>
        <authorList>
            <person name="Shi X."/>
            <person name="Du Y."/>
        </authorList>
    </citation>
    <scope>NUCLEOTIDE SEQUENCE [LARGE SCALE GENOMIC DNA]</scope>
    <source>
        <strain evidence="3 4">ATCC 31491</strain>
    </source>
</reference>
<dbReference type="PANTHER" id="PTHR47691:SF3">
    <property type="entry name" value="HTH-TYPE TRANSCRIPTIONAL REGULATOR RV0890C-RELATED"/>
    <property type="match status" value="1"/>
</dbReference>
<dbReference type="InterPro" id="IPR027417">
    <property type="entry name" value="P-loop_NTPase"/>
</dbReference>
<feature type="domain" description="HTH luxR-type" evidence="2">
    <location>
        <begin position="837"/>
        <end position="902"/>
    </location>
</feature>
<feature type="compositionally biased region" description="Gly residues" evidence="1">
    <location>
        <begin position="525"/>
        <end position="540"/>
    </location>
</feature>
<dbReference type="Gene3D" id="1.25.40.10">
    <property type="entry name" value="Tetratricopeptide repeat domain"/>
    <property type="match status" value="1"/>
</dbReference>
<evidence type="ECO:0000256" key="1">
    <source>
        <dbReference type="SAM" id="MobiDB-lite"/>
    </source>
</evidence>
<feature type="compositionally biased region" description="Basic and acidic residues" evidence="1">
    <location>
        <begin position="180"/>
        <end position="202"/>
    </location>
</feature>
<dbReference type="SUPFAM" id="SSF46894">
    <property type="entry name" value="C-terminal effector domain of the bipartite response regulators"/>
    <property type="match status" value="1"/>
</dbReference>
<feature type="compositionally biased region" description="Low complexity" evidence="1">
    <location>
        <begin position="474"/>
        <end position="486"/>
    </location>
</feature>
<dbReference type="Pfam" id="PF25872">
    <property type="entry name" value="HTH_77"/>
    <property type="match status" value="1"/>
</dbReference>
<dbReference type="Pfam" id="PF00196">
    <property type="entry name" value="GerE"/>
    <property type="match status" value="1"/>
</dbReference>
<feature type="region of interest" description="Disordered" evidence="1">
    <location>
        <begin position="171"/>
        <end position="234"/>
    </location>
</feature>
<dbReference type="InterPro" id="IPR011990">
    <property type="entry name" value="TPR-like_helical_dom_sf"/>
</dbReference>
<proteinExistence type="predicted"/>
<feature type="region of interest" description="Disordered" evidence="1">
    <location>
        <begin position="451"/>
        <end position="540"/>
    </location>
</feature>
<comment type="caution">
    <text evidence="3">The sequence shown here is derived from an EMBL/GenBank/DDBJ whole genome shotgun (WGS) entry which is preliminary data.</text>
</comment>
<evidence type="ECO:0000259" key="2">
    <source>
        <dbReference type="PROSITE" id="PS50043"/>
    </source>
</evidence>
<dbReference type="PROSITE" id="PS50043">
    <property type="entry name" value="HTH_LUXR_2"/>
    <property type="match status" value="1"/>
</dbReference>
<feature type="region of interest" description="Disordered" evidence="1">
    <location>
        <begin position="897"/>
        <end position="926"/>
    </location>
</feature>
<sequence length="926" mass="98717">MTMTAANVSPNVSLPAELNSFVGRRREIAEVKRLLAEARLVTLAGVGGVGKSRLALRAAVDLRRAYHDGVWLVELAALESPELLVPTVMEALRVQDRPPRPPIEVLAEHLREREALVVLDNCEHLLDGCAALVERLVRGAPGLRVLATSRQALGVAGEQVLAVPPMPVPAVAAAPGRTDPGARHRTAPEDDPRRRTGPDRAGPDPTGPDPTGPDRAEHDGTGDDATGPPPDGRTDAVRLFAERARAVLPGFELTDANRDDVARVCRRLDGIPLAIELAAVRLRALSVEQLLERLDDRFRLLTTGARTALPRQQTLRSLIDWSYGLCTEQERLLWSRLSVFSGGLDLEAAEHVCAGAGIAAEDVVDLVGGLVDKSVLAREEHRQAVRYRLLETIRQYGRERLRESGEEAWMRARHRAYFRDLAVRAGREWYGPGQVTWFARLRADHGNLRTALDSSLPTAPSDTGPTGGAPTALSPSPSNQKNPNPSDGAPTALGPSPSNQKNPIPGDGGPAGLGPSPCSQKDLSPGGGGRAPEGAGPGGPVDDGLVLATALRFYWIAAGAHREGRTWLGRLLAAAPAPTAARAEALCVNARLAVLQSDFEMGEALLEECRELARTLPAPLPPAPAAYVAGLAALMQGDPQRAVEELGAAVEGHRADGEESGVVNALMYLATAHALLGHDDQAIALFKECLAICEARHEHWFRSYALWLFGIETWRQGDPARAVEMEREAIRLKEPFDDRLGTALCVEALAWMAAGGAGQQPAERAATLLGASQESWRAFGGPLFGYLSGYHDAAEAVARERLGARGFEAAFRKGVELAPADALAYAMGRGARPARTRAEEASPLTPREREIAGLVARGLANKEIAATLVIAQRTAEAHVEHILRKLGFTSRAQIAAWVAEQGPPEGGAGRSPEGSAGQGPPERSLP</sequence>
<dbReference type="Proteomes" id="UP001317259">
    <property type="component" value="Unassembled WGS sequence"/>
</dbReference>
<dbReference type="EMBL" id="JAKRKC020000001">
    <property type="protein sequence ID" value="MCK2215837.1"/>
    <property type="molecule type" value="Genomic_DNA"/>
</dbReference>
<evidence type="ECO:0000313" key="3">
    <source>
        <dbReference type="EMBL" id="MCK2215837.1"/>
    </source>
</evidence>
<protein>
    <submittedName>
        <fullName evidence="3">LuxR C-terminal-related transcriptional regulator</fullName>
    </submittedName>
</protein>
<dbReference type="PRINTS" id="PR00364">
    <property type="entry name" value="DISEASERSIST"/>
</dbReference>
<dbReference type="PANTHER" id="PTHR47691">
    <property type="entry name" value="REGULATOR-RELATED"/>
    <property type="match status" value="1"/>
</dbReference>
<feature type="compositionally biased region" description="Basic and acidic residues" evidence="1">
    <location>
        <begin position="212"/>
        <end position="221"/>
    </location>
</feature>